<sequence>MLLQLGNSAIALPPGWVMRETACSHDMSNANAQ</sequence>
<organism evidence="1">
    <name type="scientific">Picea glauca</name>
    <name type="common">White spruce</name>
    <name type="synonym">Pinus glauca</name>
    <dbReference type="NCBI Taxonomy" id="3330"/>
    <lineage>
        <taxon>Eukaryota</taxon>
        <taxon>Viridiplantae</taxon>
        <taxon>Streptophyta</taxon>
        <taxon>Embryophyta</taxon>
        <taxon>Tracheophyta</taxon>
        <taxon>Spermatophyta</taxon>
        <taxon>Pinopsida</taxon>
        <taxon>Pinidae</taxon>
        <taxon>Conifers I</taxon>
        <taxon>Pinales</taxon>
        <taxon>Pinaceae</taxon>
        <taxon>Picea</taxon>
    </lineage>
</organism>
<evidence type="ECO:0000313" key="1">
    <source>
        <dbReference type="EMBL" id="KUM49607.1"/>
    </source>
</evidence>
<geneLocation type="mitochondrion" evidence="1"/>
<reference evidence="1" key="1">
    <citation type="journal article" date="2015" name="Genome Biol. Evol.">
        <title>Organellar Genomes of White Spruce (Picea glauca): Assembly and Annotation.</title>
        <authorList>
            <person name="Jackman S.D."/>
            <person name="Warren R.L."/>
            <person name="Gibb E.A."/>
            <person name="Vandervalk B.P."/>
            <person name="Mohamadi H."/>
            <person name="Chu J."/>
            <person name="Raymond A."/>
            <person name="Pleasance S."/>
            <person name="Coope R."/>
            <person name="Wildung M.R."/>
            <person name="Ritland C.E."/>
            <person name="Bousquet J."/>
            <person name="Jones S.J."/>
            <person name="Bohlmann J."/>
            <person name="Birol I."/>
        </authorList>
    </citation>
    <scope>NUCLEOTIDE SEQUENCE [LARGE SCALE GENOMIC DNA]</scope>
    <source>
        <tissue evidence="1">Flushing bud</tissue>
    </source>
</reference>
<name>A0A101M2B0_PICGL</name>
<accession>A0A101M2B0</accession>
<protein>
    <submittedName>
        <fullName evidence="1">Uncharacterized protein</fullName>
    </submittedName>
</protein>
<dbReference type="AlphaFoldDB" id="A0A101M2B0"/>
<keyword evidence="1" id="KW-0496">Mitochondrion</keyword>
<gene>
    <name evidence="1" type="ORF">ABT39_MTgene2832</name>
</gene>
<dbReference type="EMBL" id="LKAM01000002">
    <property type="protein sequence ID" value="KUM49607.1"/>
    <property type="molecule type" value="Genomic_DNA"/>
</dbReference>
<comment type="caution">
    <text evidence="1">The sequence shown here is derived from an EMBL/GenBank/DDBJ whole genome shotgun (WGS) entry which is preliminary data.</text>
</comment>
<proteinExistence type="predicted"/>